<gene>
    <name evidence="2" type="ORF">LCMAC102_04300</name>
</gene>
<dbReference type="SMART" id="SM00490">
    <property type="entry name" value="HELICc"/>
    <property type="match status" value="1"/>
</dbReference>
<dbReference type="EMBL" id="MK500334">
    <property type="protein sequence ID" value="QBK86634.1"/>
    <property type="molecule type" value="Genomic_DNA"/>
</dbReference>
<dbReference type="InterPro" id="IPR000330">
    <property type="entry name" value="SNF2_N"/>
</dbReference>
<dbReference type="Gene3D" id="3.40.50.300">
    <property type="entry name" value="P-loop containing nucleotide triphosphate hydrolases"/>
    <property type="match status" value="2"/>
</dbReference>
<dbReference type="GO" id="GO:0005524">
    <property type="term" value="F:ATP binding"/>
    <property type="evidence" value="ECO:0007669"/>
    <property type="project" value="InterPro"/>
</dbReference>
<name>A0A481YVQ5_9VIRU</name>
<keyword evidence="2" id="KW-0378">Hydrolase</keyword>
<dbReference type="SUPFAM" id="SSF52540">
    <property type="entry name" value="P-loop containing nucleoside triphosphate hydrolases"/>
    <property type="match status" value="2"/>
</dbReference>
<proteinExistence type="predicted"/>
<dbReference type="InterPro" id="IPR014001">
    <property type="entry name" value="Helicase_ATP-bd"/>
</dbReference>
<keyword evidence="2" id="KW-0347">Helicase</keyword>
<dbReference type="SMART" id="SM00487">
    <property type="entry name" value="DEXDc"/>
    <property type="match status" value="1"/>
</dbReference>
<dbReference type="Pfam" id="PF00271">
    <property type="entry name" value="Helicase_C"/>
    <property type="match status" value="1"/>
</dbReference>
<dbReference type="PROSITE" id="PS51192">
    <property type="entry name" value="HELICASE_ATP_BIND_1"/>
    <property type="match status" value="1"/>
</dbReference>
<evidence type="ECO:0000259" key="1">
    <source>
        <dbReference type="PROSITE" id="PS51192"/>
    </source>
</evidence>
<dbReference type="GO" id="GO:0004386">
    <property type="term" value="F:helicase activity"/>
    <property type="evidence" value="ECO:0007669"/>
    <property type="project" value="UniProtKB-KW"/>
</dbReference>
<sequence>MSTSDIAQFIPSYPPISDPNFGYEIARRKEFYDLKLPSAELVPKQPGTPLLHQELQARFFSPETDYSEVLLFHGLGTGKTCTSSLIVEHFKSTLVDSKPRKPALVIVPSEDLERNYRKDVAEVCTREIYLPSHTSVELMKQKKVGAVMKMTDLAYEKRLRLAIGKTYEIVTVQKFLTHLPRNEIIKQKYSNRLIIIDEAHDLRIQPKKKKKKVFAEEKAGITIEMYGQMHRFLHTVENCRKILLTGTPIWDQAYEIASIMNLILPKDEQLPTRTDFMKNFFDDEGNLISSSEELLRTRFRGRISFLRSMTTTAQREEIGVKAPWLKYVSVFPSAMSQFQYQYAQEALKVTKVIKVKYRSKTGTLITSEREVKGGAVRVLARDASSFVFPVFMVKQGTSRVIGGEYGKPAFQKYIELRGQKYRYKDSKITEEIKKNIAKYSSKFAAVLDFIKKYPKELVFIYDEFVTGGGGAINLGLVLEQHGFLWARTAADIRTPDKQGRKRFAVITSDPGTTHKSKQIQDILASFNNSDNMYGERCQIIIGSEKIGLGLTIKNVRQAHIMMGHWNISAIEQALGRIYRIGSHDALPNEQRHIKIFRHIAAKEYDKDKDTKEYNKNKGYPSDVGFSKKETMDLIVYRIAETKEYPKTQIYRLLQKIAWDCVLNYERNVLEGDQNNSRACNYQECNYRCDNFPEEYINKSSRVWKYNIPEKDLLKDTYNLIYASDDISKMITKLVNLFGVYFNLRLDIISNLIDITSIEEHKLLLRALDFIIDSRVRIQNRYGFENYLKEQGNIYFLDNTISVFSNYPEVTYIINPLITERTTLQILVEITKLQQDKHLVIKFCLAAKENANVLNKIHYQTIIILLEKVQELRRKTLTLKEKEVIDVFITKLGRNLVEMVDGKIVHNMYASDYTGLGYSVIIKDLKPTGLLRVFDPKTGKWNYVVAENEKMYIDYLIKLQKATPEIVWDKNPYGVYGFRDVDGKFKIRVKPLPGKKETRGAVCTQAAWSVPRLIDLFISLEYLPPVGVEYQNFSRAQLLQDIRAQPGLTNFLYNLDKKTDKELRQILTIHSMDKIQMCNSLEKWFKQNNLFEDYRT</sequence>
<evidence type="ECO:0000313" key="2">
    <source>
        <dbReference type="EMBL" id="QBK86634.1"/>
    </source>
</evidence>
<keyword evidence="2" id="KW-0067">ATP-binding</keyword>
<dbReference type="PANTHER" id="PTHR10799">
    <property type="entry name" value="SNF2/RAD54 HELICASE FAMILY"/>
    <property type="match status" value="1"/>
</dbReference>
<accession>A0A481YVQ5</accession>
<protein>
    <submittedName>
        <fullName evidence="2">DEAD/SNF2-like helicase</fullName>
    </submittedName>
</protein>
<organism evidence="2">
    <name type="scientific">Marseillevirus LCMAC102</name>
    <dbReference type="NCBI Taxonomy" id="2506603"/>
    <lineage>
        <taxon>Viruses</taxon>
        <taxon>Varidnaviria</taxon>
        <taxon>Bamfordvirae</taxon>
        <taxon>Nucleocytoviricota</taxon>
        <taxon>Megaviricetes</taxon>
        <taxon>Pimascovirales</taxon>
        <taxon>Pimascovirales incertae sedis</taxon>
        <taxon>Marseilleviridae</taxon>
    </lineage>
</organism>
<dbReference type="InterPro" id="IPR027417">
    <property type="entry name" value="P-loop_NTPase"/>
</dbReference>
<dbReference type="InterPro" id="IPR001650">
    <property type="entry name" value="Helicase_C-like"/>
</dbReference>
<keyword evidence="2" id="KW-0547">Nucleotide-binding</keyword>
<feature type="domain" description="Helicase ATP-binding" evidence="1">
    <location>
        <begin position="60"/>
        <end position="266"/>
    </location>
</feature>
<dbReference type="Pfam" id="PF00176">
    <property type="entry name" value="SNF2-rel_dom"/>
    <property type="match status" value="1"/>
</dbReference>
<reference evidence="2" key="1">
    <citation type="journal article" date="2019" name="MBio">
        <title>Virus Genomes from Deep Sea Sediments Expand the Ocean Megavirome and Support Independent Origins of Viral Gigantism.</title>
        <authorList>
            <person name="Backstrom D."/>
            <person name="Yutin N."/>
            <person name="Jorgensen S.L."/>
            <person name="Dharamshi J."/>
            <person name="Homa F."/>
            <person name="Zaremba-Niedwiedzka K."/>
            <person name="Spang A."/>
            <person name="Wolf Y.I."/>
            <person name="Koonin E.V."/>
            <person name="Ettema T.J."/>
        </authorList>
    </citation>
    <scope>NUCLEOTIDE SEQUENCE</scope>
</reference>